<evidence type="ECO:0000256" key="4">
    <source>
        <dbReference type="ARBA" id="ARBA00022729"/>
    </source>
</evidence>
<evidence type="ECO:0000256" key="7">
    <source>
        <dbReference type="ARBA" id="ARBA00022989"/>
    </source>
</evidence>
<keyword evidence="15" id="KW-1185">Reference proteome</keyword>
<evidence type="ECO:0000256" key="3">
    <source>
        <dbReference type="ARBA" id="ARBA00022692"/>
    </source>
</evidence>
<feature type="transmembrane region" description="Helical" evidence="12">
    <location>
        <begin position="871"/>
        <end position="889"/>
    </location>
</feature>
<dbReference type="Pfam" id="PF25011">
    <property type="entry name" value="VSR_TRX"/>
    <property type="match status" value="1"/>
</dbReference>
<evidence type="ECO:0000256" key="2">
    <source>
        <dbReference type="ARBA" id="ARBA00022536"/>
    </source>
</evidence>
<comment type="subcellular location">
    <subcellularLocation>
        <location evidence="10">Endomembrane system</location>
        <topology evidence="10">Single-pass membrane protein</topology>
    </subcellularLocation>
    <subcellularLocation>
        <location evidence="1">Membrane</location>
        <topology evidence="1">Single-pass type I membrane protein</topology>
    </subcellularLocation>
</comment>
<evidence type="ECO:0000256" key="8">
    <source>
        <dbReference type="ARBA" id="ARBA00023136"/>
    </source>
</evidence>
<dbReference type="InterPro" id="IPR003123">
    <property type="entry name" value="VPS9"/>
</dbReference>
<feature type="domain" description="VPS9" evidence="13">
    <location>
        <begin position="198"/>
        <end position="342"/>
    </location>
</feature>
<dbReference type="EMBL" id="LSRX01001205">
    <property type="protein sequence ID" value="OLP82314.1"/>
    <property type="molecule type" value="Genomic_DNA"/>
</dbReference>
<evidence type="ECO:0000313" key="15">
    <source>
        <dbReference type="Proteomes" id="UP000186817"/>
    </source>
</evidence>
<dbReference type="Gene3D" id="1.10.246.120">
    <property type="match status" value="1"/>
</dbReference>
<feature type="compositionally biased region" description="Basic and acidic residues" evidence="11">
    <location>
        <begin position="1"/>
        <end position="11"/>
    </location>
</feature>
<name>A0A1Q9CHA2_SYMMI</name>
<keyword evidence="3 12" id="KW-0812">Transmembrane</keyword>
<keyword evidence="4" id="KW-0732">Signal</keyword>
<dbReference type="SUPFAM" id="SSF109993">
    <property type="entry name" value="VPS9 domain"/>
    <property type="match status" value="1"/>
</dbReference>
<accession>A0A1Q9CHA2</accession>
<keyword evidence="9" id="KW-0325">Glycoprotein</keyword>
<dbReference type="InterPro" id="IPR003137">
    <property type="entry name" value="PA_domain"/>
</dbReference>
<dbReference type="AlphaFoldDB" id="A0A1Q9CHA2"/>
<dbReference type="Proteomes" id="UP000186817">
    <property type="component" value="Unassembled WGS sequence"/>
</dbReference>
<dbReference type="PROSITE" id="PS51205">
    <property type="entry name" value="VPS9"/>
    <property type="match status" value="1"/>
</dbReference>
<dbReference type="PANTHER" id="PTHR22702">
    <property type="entry name" value="PROTEASE-ASSOCIATED DOMAIN-CONTAINING PROTEIN"/>
    <property type="match status" value="1"/>
</dbReference>
<evidence type="ECO:0000259" key="13">
    <source>
        <dbReference type="PROSITE" id="PS51205"/>
    </source>
</evidence>
<feature type="compositionally biased region" description="Basic and acidic residues" evidence="11">
    <location>
        <begin position="34"/>
        <end position="43"/>
    </location>
</feature>
<dbReference type="InterPro" id="IPR046450">
    <property type="entry name" value="PA_dom_sf"/>
</dbReference>
<evidence type="ECO:0000313" key="14">
    <source>
        <dbReference type="EMBL" id="OLP82314.1"/>
    </source>
</evidence>
<protein>
    <submittedName>
        <fullName evidence="14">Vacuolar-sorting receptor 1</fullName>
    </submittedName>
</protein>
<keyword evidence="14" id="KW-0675">Receptor</keyword>
<dbReference type="Gene3D" id="3.50.30.30">
    <property type="match status" value="1"/>
</dbReference>
<evidence type="ECO:0000256" key="9">
    <source>
        <dbReference type="ARBA" id="ARBA00023180"/>
    </source>
</evidence>
<dbReference type="OrthoDB" id="10045365at2759"/>
<evidence type="ECO:0000256" key="12">
    <source>
        <dbReference type="SAM" id="Phobius"/>
    </source>
</evidence>
<evidence type="ECO:0000256" key="1">
    <source>
        <dbReference type="ARBA" id="ARBA00004479"/>
    </source>
</evidence>
<evidence type="ECO:0000256" key="5">
    <source>
        <dbReference type="ARBA" id="ARBA00022737"/>
    </source>
</evidence>
<keyword evidence="5" id="KW-0677">Repeat</keyword>
<gene>
    <name evidence="14" type="primary">BP80</name>
    <name evidence="14" type="ORF">AK812_SmicGene37039</name>
</gene>
<comment type="caution">
    <text evidence="14">The sequence shown here is derived from an EMBL/GenBank/DDBJ whole genome shotgun (WGS) entry which is preliminary data.</text>
</comment>
<feature type="region of interest" description="Disordered" evidence="11">
    <location>
        <begin position="1"/>
        <end position="72"/>
    </location>
</feature>
<dbReference type="PANTHER" id="PTHR22702:SF1">
    <property type="entry name" value="PROTEASE-ASSOCIATED DOMAIN-CONTAINING PROTEIN 1"/>
    <property type="match status" value="1"/>
</dbReference>
<dbReference type="GO" id="GO:0012505">
    <property type="term" value="C:endomembrane system"/>
    <property type="evidence" value="ECO:0007669"/>
    <property type="project" value="UniProtKB-SubCell"/>
</dbReference>
<evidence type="ECO:0000256" key="10">
    <source>
        <dbReference type="ARBA" id="ARBA00037847"/>
    </source>
</evidence>
<keyword evidence="7 12" id="KW-1133">Transmembrane helix</keyword>
<dbReference type="Pfam" id="PF02225">
    <property type="entry name" value="PA"/>
    <property type="match status" value="1"/>
</dbReference>
<sequence>MAHIPEPRVEAAEEPQGLKEGASVPEAEPPTSEEELRASKSPEEPLEEGSLDAPVAEADPDPSPRALESESKGSFMATALQPEQGYASDLSKLPASNTGYSYPQFVERFKAPRCKDQSAQPVVNEVRDFVNRFPANLTRLQAARRIHAFLAEVTPKLLAAKAFRDGGENVASELANEGLEKFVLKLYKLLFRHDPADIREDERVEQALRSAAKGASAKEAAVAKFDAKQLEVFDAAVLELQMVEQHRAPRDKLSCFVNAIRLLESIVVERVFRQRGEGQQTNWEQLLTALILKASPPNLYSNLEFTAAFRHPALMGPDERKALADLASAFLAVIGGSSRRLASAELAENSVGQSGSMPLWLMDAGVTFNFSDRSPDDLSLGEVDELLDEYQRMIRAIRARLEMEKEEREDAGTLNTEPLEFKELFKTSRWNYRPEFDGVIGILLSAVVAWEEDFREVRRTPAEIRVVTPPELLAKLHKTHGRISGSTATFGAPFYGDTVKGRLVYGISKNKDNHCTPQDYDVPKPETFETEGSTHYQKVKLLNIIIVRRGKCSFTTKVKVAQDKGAHAVIIVDREDSSYTAEGLANVIVADDGYGSGVHIPSILISKDDGQQLINTVQSTEVVIELAWNVPTDHVVTMDMWMSSGSSESMQFIKDFAPKRKELNQVMIFNPHYAVFSMEKTNPAVYSGVCLDEGKYCANDPDGAGDVTGKDVLLEDVRQLCIHETTKVTRASMEVMQGLKIVEYAEKYWDYMEKYPLKCPVDGSGSNKFGEECSIQVMKEVNINPDEIIQCAMTTRWEKLKQQLQNTAWSDQAIRVNGWRFSGVVTADLVVRAVCSGFIHEPTECANLIEFRDVFKPYQVPVSTGVSFGELLAWLLATVGLGFVCMLMYKRYLKREMHSTLREEVMLEVQAQMGDYAQLRGA</sequence>
<evidence type="ECO:0000256" key="11">
    <source>
        <dbReference type="SAM" id="MobiDB-lite"/>
    </source>
</evidence>
<dbReference type="InterPro" id="IPR056858">
    <property type="entry name" value="VSR_TRX"/>
</dbReference>
<dbReference type="Gene3D" id="1.20.1050.80">
    <property type="entry name" value="VPS9 domain"/>
    <property type="match status" value="1"/>
</dbReference>
<dbReference type="Pfam" id="PF02204">
    <property type="entry name" value="VPS9"/>
    <property type="match status" value="1"/>
</dbReference>
<organism evidence="14 15">
    <name type="scientific">Symbiodinium microadriaticum</name>
    <name type="common">Dinoflagellate</name>
    <name type="synonym">Zooxanthella microadriatica</name>
    <dbReference type="NCBI Taxonomy" id="2951"/>
    <lineage>
        <taxon>Eukaryota</taxon>
        <taxon>Sar</taxon>
        <taxon>Alveolata</taxon>
        <taxon>Dinophyceae</taxon>
        <taxon>Suessiales</taxon>
        <taxon>Symbiodiniaceae</taxon>
        <taxon>Symbiodinium</taxon>
    </lineage>
</organism>
<keyword evidence="2" id="KW-0245">EGF-like domain</keyword>
<dbReference type="GO" id="GO:0016020">
    <property type="term" value="C:membrane"/>
    <property type="evidence" value="ECO:0007669"/>
    <property type="project" value="UniProtKB-SubCell"/>
</dbReference>
<dbReference type="SUPFAM" id="SSF52025">
    <property type="entry name" value="PA domain"/>
    <property type="match status" value="1"/>
</dbReference>
<keyword evidence="6" id="KW-0106">Calcium</keyword>
<keyword evidence="8 12" id="KW-0472">Membrane</keyword>
<proteinExistence type="predicted"/>
<evidence type="ECO:0000256" key="6">
    <source>
        <dbReference type="ARBA" id="ARBA00022837"/>
    </source>
</evidence>
<dbReference type="InterPro" id="IPR037191">
    <property type="entry name" value="VPS9_dom_sf"/>
</dbReference>
<reference evidence="14 15" key="1">
    <citation type="submission" date="2016-02" db="EMBL/GenBank/DDBJ databases">
        <title>Genome analysis of coral dinoflagellate symbionts highlights evolutionary adaptations to a symbiotic lifestyle.</title>
        <authorList>
            <person name="Aranda M."/>
            <person name="Li Y."/>
            <person name="Liew Y.J."/>
            <person name="Baumgarten S."/>
            <person name="Simakov O."/>
            <person name="Wilson M."/>
            <person name="Piel J."/>
            <person name="Ashoor H."/>
            <person name="Bougouffa S."/>
            <person name="Bajic V.B."/>
            <person name="Ryu T."/>
            <person name="Ravasi T."/>
            <person name="Bayer T."/>
            <person name="Micklem G."/>
            <person name="Kim H."/>
            <person name="Bhak J."/>
            <person name="Lajeunesse T.C."/>
            <person name="Voolstra C.R."/>
        </authorList>
    </citation>
    <scope>NUCLEOTIDE SEQUENCE [LARGE SCALE GENOMIC DNA]</scope>
    <source>
        <strain evidence="14 15">CCMP2467</strain>
    </source>
</reference>